<reference evidence="2" key="1">
    <citation type="journal article" date="2019" name="Int. J. Syst. Evol. Microbiol.">
        <title>The Global Catalogue of Microorganisms (GCM) 10K type strain sequencing project: providing services to taxonomists for standard genome sequencing and annotation.</title>
        <authorList>
            <consortium name="The Broad Institute Genomics Platform"/>
            <consortium name="The Broad Institute Genome Sequencing Center for Infectious Disease"/>
            <person name="Wu L."/>
            <person name="Ma J."/>
        </authorList>
    </citation>
    <scope>NUCLEOTIDE SEQUENCE [LARGE SCALE GENOMIC DNA]</scope>
    <source>
        <strain evidence="2">JCM 17843</strain>
    </source>
</reference>
<gene>
    <name evidence="1" type="ORF">GCM10007972_09560</name>
</gene>
<sequence>MFADAAHGAIKAGAHMFGQIPRLEHRPFFVVKGHGRGMYPGAKTSGCGACIILGRIVFCAAFAEMGRGKGFAKGCGAAIGTCQNPAFQLTGEIIMASKPAFKTMSV</sequence>
<accession>A0ABQ2LB57</accession>
<protein>
    <submittedName>
        <fullName evidence="1">Uncharacterized protein</fullName>
    </submittedName>
</protein>
<comment type="caution">
    <text evidence="1">The sequence shown here is derived from an EMBL/GenBank/DDBJ whole genome shotgun (WGS) entry which is preliminary data.</text>
</comment>
<evidence type="ECO:0000313" key="2">
    <source>
        <dbReference type="Proteomes" id="UP000602381"/>
    </source>
</evidence>
<proteinExistence type="predicted"/>
<organism evidence="1 2">
    <name type="scientific">Iodidimonas muriae</name>
    <dbReference type="NCBI Taxonomy" id="261467"/>
    <lineage>
        <taxon>Bacteria</taxon>
        <taxon>Pseudomonadati</taxon>
        <taxon>Pseudomonadota</taxon>
        <taxon>Alphaproteobacteria</taxon>
        <taxon>Iodidimonadales</taxon>
        <taxon>Iodidimonadaceae</taxon>
        <taxon>Iodidimonas</taxon>
    </lineage>
</organism>
<name>A0ABQ2LB57_9PROT</name>
<evidence type="ECO:0000313" key="1">
    <source>
        <dbReference type="EMBL" id="GGO08780.1"/>
    </source>
</evidence>
<keyword evidence="2" id="KW-1185">Reference proteome</keyword>
<dbReference type="Proteomes" id="UP000602381">
    <property type="component" value="Unassembled WGS sequence"/>
</dbReference>
<dbReference type="EMBL" id="BMOV01000002">
    <property type="protein sequence ID" value="GGO08780.1"/>
    <property type="molecule type" value="Genomic_DNA"/>
</dbReference>